<evidence type="ECO:0000259" key="7">
    <source>
        <dbReference type="Pfam" id="PF24552"/>
    </source>
</evidence>
<evidence type="ECO:0000313" key="9">
    <source>
        <dbReference type="EMBL" id="VYS70308.1"/>
    </source>
</evidence>
<dbReference type="Proteomes" id="UP000426265">
    <property type="component" value="Unassembled WGS sequence"/>
</dbReference>
<evidence type="ECO:0000256" key="1">
    <source>
        <dbReference type="ARBA" id="ARBA00006722"/>
    </source>
</evidence>
<feature type="chain" id="PRO_5036377018" description="Defensin-like domain-containing protein" evidence="6">
    <location>
        <begin position="23"/>
        <end position="83"/>
    </location>
</feature>
<dbReference type="ExpressionAtlas" id="A0A654GB39">
    <property type="expression patterns" value="baseline"/>
</dbReference>
<accession>A0A654GB39</accession>
<dbReference type="Pfam" id="PF24552">
    <property type="entry name" value="Defensin"/>
    <property type="match status" value="1"/>
</dbReference>
<keyword evidence="4" id="KW-0611">Plant defense</keyword>
<evidence type="ECO:0000256" key="4">
    <source>
        <dbReference type="ARBA" id="ARBA00022821"/>
    </source>
</evidence>
<dbReference type="InterPro" id="IPR056373">
    <property type="entry name" value="Defensin-like_dom"/>
</dbReference>
<feature type="domain" description="Defensin-like" evidence="7">
    <location>
        <begin position="35"/>
        <end position="83"/>
    </location>
</feature>
<dbReference type="GO" id="GO:0050832">
    <property type="term" value="P:defense response to fungus"/>
    <property type="evidence" value="ECO:0007669"/>
    <property type="project" value="UniProtKB-KW"/>
</dbReference>
<sequence>MGSSRLMITFIVVSMLAISSDLFSVQIGISVQAAPPTCGRDCTEKFLTQDCDKYCVGLSYKKGVCILSEGLPPKTSTYRCCCS</sequence>
<evidence type="ECO:0000313" key="8">
    <source>
        <dbReference type="EMBL" id="CAA0409721.1"/>
    </source>
</evidence>
<comment type="similarity">
    <text evidence="1">Belongs to the DEFL family.</text>
</comment>
<dbReference type="AlphaFoldDB" id="A0A654GB39"/>
<accession>A0A5S9YEF4</accession>
<dbReference type="OrthoDB" id="1020929at2759"/>
<dbReference type="GO" id="GO:0031640">
    <property type="term" value="P:killing of cells of another organism"/>
    <property type="evidence" value="ECO:0007669"/>
    <property type="project" value="UniProtKB-KW"/>
</dbReference>
<evidence type="ECO:0000256" key="2">
    <source>
        <dbReference type="ARBA" id="ARBA00022529"/>
    </source>
</evidence>
<keyword evidence="6" id="KW-0732">Signal</keyword>
<reference evidence="9 10" key="1">
    <citation type="submission" date="2019-11" db="EMBL/GenBank/DDBJ databases">
        <authorList>
            <person name="Jiao W.-B."/>
            <person name="Schneeberger K."/>
        </authorList>
    </citation>
    <scope>NUCLEOTIDE SEQUENCE [LARGE SCALE GENOMIC DNA]</scope>
    <source>
        <strain evidence="10">cv. An-1</strain>
        <strain evidence="11">cv. C24</strain>
    </source>
</reference>
<keyword evidence="5" id="KW-1015">Disulfide bond</keyword>
<dbReference type="EMBL" id="CACRSJ010000110">
    <property type="protein sequence ID" value="VYS70308.1"/>
    <property type="molecule type" value="Genomic_DNA"/>
</dbReference>
<evidence type="ECO:0000313" key="10">
    <source>
        <dbReference type="Proteomes" id="UP000426265"/>
    </source>
</evidence>
<evidence type="ECO:0000256" key="6">
    <source>
        <dbReference type="SAM" id="SignalP"/>
    </source>
</evidence>
<name>A0A654GB39_ARATH</name>
<keyword evidence="2" id="KW-0929">Antimicrobial</keyword>
<evidence type="ECO:0000313" key="11">
    <source>
        <dbReference type="Proteomes" id="UP000434276"/>
    </source>
</evidence>
<organism evidence="9 10">
    <name type="scientific">Arabidopsis thaliana</name>
    <name type="common">Mouse-ear cress</name>
    <dbReference type="NCBI Taxonomy" id="3702"/>
    <lineage>
        <taxon>Eukaryota</taxon>
        <taxon>Viridiplantae</taxon>
        <taxon>Streptophyta</taxon>
        <taxon>Embryophyta</taxon>
        <taxon>Tracheophyta</taxon>
        <taxon>Spermatophyta</taxon>
        <taxon>Magnoliopsida</taxon>
        <taxon>eudicotyledons</taxon>
        <taxon>Gunneridae</taxon>
        <taxon>Pentapetalae</taxon>
        <taxon>rosids</taxon>
        <taxon>malvids</taxon>
        <taxon>Brassicales</taxon>
        <taxon>Brassicaceae</taxon>
        <taxon>Camelineae</taxon>
        <taxon>Arabidopsis</taxon>
    </lineage>
</organism>
<gene>
    <name evidence="9" type="ORF">AN1_LOCUS25692</name>
    <name evidence="8" type="ORF">C24_LOCUS25519</name>
</gene>
<evidence type="ECO:0000256" key="3">
    <source>
        <dbReference type="ARBA" id="ARBA00022577"/>
    </source>
</evidence>
<dbReference type="EMBL" id="CACSHJ010000096">
    <property type="protein sequence ID" value="CAA0409721.1"/>
    <property type="molecule type" value="Genomic_DNA"/>
</dbReference>
<evidence type="ECO:0000256" key="5">
    <source>
        <dbReference type="ARBA" id="ARBA00023157"/>
    </source>
</evidence>
<feature type="signal peptide" evidence="6">
    <location>
        <begin position="1"/>
        <end position="22"/>
    </location>
</feature>
<proteinExistence type="inferred from homology"/>
<keyword evidence="3" id="KW-0295">Fungicide</keyword>
<dbReference type="Proteomes" id="UP000434276">
    <property type="component" value="Unassembled WGS sequence"/>
</dbReference>
<protein>
    <recommendedName>
        <fullName evidence="7">Defensin-like domain-containing protein</fullName>
    </recommendedName>
</protein>